<evidence type="ECO:0000313" key="2">
    <source>
        <dbReference type="EMBL" id="KAI5404271.1"/>
    </source>
</evidence>
<dbReference type="AlphaFoldDB" id="A0A9D5ADW1"/>
<sequence>MPRPVDNNFHMSNGMPTALNSQPQPDSFRASGVKRPASFAFASISSSEPSTDPLPPPTGNLHTASTYRFIETSFPQTASLSMKGETGKVTHGVTSVSCCNTLDQRRIELSENSSNKKILGVPIFDMPRSSLKKELSSITSPSVSIPTMSNAKAMESKHKIRMLDINLPCDANDLEFEKEGFTESVVNKTRSPTAEADSKNQIDLNFSMTEDEESYTTLPSSKTNMKAAIDLEAPVVPESKEDLAPEENKPSTSSTTSLLQEIHCSKKCTIGKR</sequence>
<feature type="compositionally biased region" description="Basic and acidic residues" evidence="1">
    <location>
        <begin position="238"/>
        <end position="249"/>
    </location>
</feature>
<protein>
    <submittedName>
        <fullName evidence="2">Uncharacterized protein</fullName>
    </submittedName>
</protein>
<organism evidence="2 3">
    <name type="scientific">Pisum sativum</name>
    <name type="common">Garden pea</name>
    <name type="synonym">Lathyrus oleraceus</name>
    <dbReference type="NCBI Taxonomy" id="3888"/>
    <lineage>
        <taxon>Eukaryota</taxon>
        <taxon>Viridiplantae</taxon>
        <taxon>Streptophyta</taxon>
        <taxon>Embryophyta</taxon>
        <taxon>Tracheophyta</taxon>
        <taxon>Spermatophyta</taxon>
        <taxon>Magnoliopsida</taxon>
        <taxon>eudicotyledons</taxon>
        <taxon>Gunneridae</taxon>
        <taxon>Pentapetalae</taxon>
        <taxon>rosids</taxon>
        <taxon>fabids</taxon>
        <taxon>Fabales</taxon>
        <taxon>Fabaceae</taxon>
        <taxon>Papilionoideae</taxon>
        <taxon>50 kb inversion clade</taxon>
        <taxon>NPAAA clade</taxon>
        <taxon>Hologalegina</taxon>
        <taxon>IRL clade</taxon>
        <taxon>Fabeae</taxon>
        <taxon>Lathyrus</taxon>
    </lineage>
</organism>
<comment type="caution">
    <text evidence="2">The sequence shown here is derived from an EMBL/GenBank/DDBJ whole genome shotgun (WGS) entry which is preliminary data.</text>
</comment>
<accession>A0A9D5ADW1</accession>
<dbReference type="EMBL" id="JAMSHJ010000005">
    <property type="protein sequence ID" value="KAI5404271.1"/>
    <property type="molecule type" value="Genomic_DNA"/>
</dbReference>
<feature type="region of interest" description="Disordered" evidence="1">
    <location>
        <begin position="234"/>
        <end position="258"/>
    </location>
</feature>
<dbReference type="Proteomes" id="UP001058974">
    <property type="component" value="Chromosome 5"/>
</dbReference>
<dbReference type="Gramene" id="Psat05G0142900-T1">
    <property type="protein sequence ID" value="KAI5404271.1"/>
    <property type="gene ID" value="KIW84_051429"/>
</dbReference>
<feature type="compositionally biased region" description="Polar residues" evidence="1">
    <location>
        <begin position="9"/>
        <end position="25"/>
    </location>
</feature>
<dbReference type="InterPro" id="IPR008581">
    <property type="entry name" value="DUF863_pln"/>
</dbReference>
<name>A0A9D5ADW1_PEA</name>
<keyword evidence="3" id="KW-1185">Reference proteome</keyword>
<evidence type="ECO:0000313" key="3">
    <source>
        <dbReference type="Proteomes" id="UP001058974"/>
    </source>
</evidence>
<dbReference type="Pfam" id="PF05904">
    <property type="entry name" value="DUF863"/>
    <property type="match status" value="1"/>
</dbReference>
<gene>
    <name evidence="2" type="ORF">KIW84_051429</name>
</gene>
<proteinExistence type="predicted"/>
<reference evidence="2 3" key="1">
    <citation type="journal article" date="2022" name="Nat. Genet.">
        <title>Improved pea reference genome and pan-genome highlight genomic features and evolutionary characteristics.</title>
        <authorList>
            <person name="Yang T."/>
            <person name="Liu R."/>
            <person name="Luo Y."/>
            <person name="Hu S."/>
            <person name="Wang D."/>
            <person name="Wang C."/>
            <person name="Pandey M.K."/>
            <person name="Ge S."/>
            <person name="Xu Q."/>
            <person name="Li N."/>
            <person name="Li G."/>
            <person name="Huang Y."/>
            <person name="Saxena R.K."/>
            <person name="Ji Y."/>
            <person name="Li M."/>
            <person name="Yan X."/>
            <person name="He Y."/>
            <person name="Liu Y."/>
            <person name="Wang X."/>
            <person name="Xiang C."/>
            <person name="Varshney R.K."/>
            <person name="Ding H."/>
            <person name="Gao S."/>
            <person name="Zong X."/>
        </authorList>
    </citation>
    <scope>NUCLEOTIDE SEQUENCE [LARGE SCALE GENOMIC DNA]</scope>
    <source>
        <strain evidence="2 3">cv. Zhongwan 6</strain>
    </source>
</reference>
<feature type="compositionally biased region" description="Low complexity" evidence="1">
    <location>
        <begin position="37"/>
        <end position="47"/>
    </location>
</feature>
<feature type="region of interest" description="Disordered" evidence="1">
    <location>
        <begin position="1"/>
        <end position="63"/>
    </location>
</feature>
<evidence type="ECO:0000256" key="1">
    <source>
        <dbReference type="SAM" id="MobiDB-lite"/>
    </source>
</evidence>